<dbReference type="EMBL" id="VDMP01000025">
    <property type="protein sequence ID" value="TNM38264.1"/>
    <property type="molecule type" value="Genomic_DNA"/>
</dbReference>
<evidence type="ECO:0000313" key="6">
    <source>
        <dbReference type="EMBL" id="TNM38264.1"/>
    </source>
</evidence>
<dbReference type="Gene3D" id="3.40.605.10">
    <property type="entry name" value="Aldehyde Dehydrogenase, Chain A, domain 1"/>
    <property type="match status" value="1"/>
</dbReference>
<evidence type="ECO:0000256" key="1">
    <source>
        <dbReference type="ARBA" id="ARBA00009986"/>
    </source>
</evidence>
<reference evidence="6 7" key="1">
    <citation type="journal article" date="2016" name="Int. J. Syst. Evol. Microbiol.">
        <title>Nocardioides albidus sp. nov., an actinobacterium isolated from garden soil.</title>
        <authorList>
            <person name="Singh H."/>
            <person name="Du J."/>
            <person name="Trinh H."/>
            <person name="Won K."/>
            <person name="Yang J.E."/>
            <person name="Yin C."/>
            <person name="Kook M."/>
            <person name="Yi T.H."/>
        </authorList>
    </citation>
    <scope>NUCLEOTIDE SEQUENCE [LARGE SCALE GENOMIC DNA]</scope>
    <source>
        <strain evidence="6 7">CCTCC AB 2015297</strain>
    </source>
</reference>
<dbReference type="FunFam" id="3.40.605.10:FF:000005">
    <property type="entry name" value="Succinate-semialdehyde dehydrogenase I"/>
    <property type="match status" value="1"/>
</dbReference>
<comment type="similarity">
    <text evidence="1 4">Belongs to the aldehyde dehydrogenase family.</text>
</comment>
<comment type="caution">
    <text evidence="6">The sequence shown here is derived from an EMBL/GenBank/DDBJ whole genome shotgun (WGS) entry which is preliminary data.</text>
</comment>
<dbReference type="OrthoDB" id="6882680at2"/>
<evidence type="ECO:0000256" key="4">
    <source>
        <dbReference type="RuleBase" id="RU003345"/>
    </source>
</evidence>
<dbReference type="FunFam" id="3.40.309.10:FF:000004">
    <property type="entry name" value="Succinate-semialdehyde dehydrogenase I"/>
    <property type="match status" value="1"/>
</dbReference>
<dbReference type="InterPro" id="IPR050740">
    <property type="entry name" value="Aldehyde_DH_Superfamily"/>
</dbReference>
<dbReference type="Gene3D" id="3.40.309.10">
    <property type="entry name" value="Aldehyde Dehydrogenase, Chain A, domain 2"/>
    <property type="match status" value="1"/>
</dbReference>
<keyword evidence="2 4" id="KW-0560">Oxidoreductase</keyword>
<dbReference type="GO" id="GO:0009450">
    <property type="term" value="P:gamma-aminobutyric acid catabolic process"/>
    <property type="evidence" value="ECO:0007669"/>
    <property type="project" value="TreeGrafter"/>
</dbReference>
<evidence type="ECO:0000256" key="2">
    <source>
        <dbReference type="ARBA" id="ARBA00023002"/>
    </source>
</evidence>
<dbReference type="PANTHER" id="PTHR43353">
    <property type="entry name" value="SUCCINATE-SEMIALDEHYDE DEHYDROGENASE, MITOCHONDRIAL"/>
    <property type="match status" value="1"/>
</dbReference>
<feature type="domain" description="Aldehyde dehydrogenase" evidence="5">
    <location>
        <begin position="24"/>
        <end position="483"/>
    </location>
</feature>
<dbReference type="PANTHER" id="PTHR43353:SF5">
    <property type="entry name" value="SUCCINATE-SEMIALDEHYDE DEHYDROGENASE, MITOCHONDRIAL"/>
    <property type="match status" value="1"/>
</dbReference>
<dbReference type="CDD" id="cd07103">
    <property type="entry name" value="ALDH_F5_SSADH_GabD"/>
    <property type="match status" value="1"/>
</dbReference>
<organism evidence="6 7">
    <name type="scientific">Nocardioides albidus</name>
    <dbReference type="NCBI Taxonomy" id="1517589"/>
    <lineage>
        <taxon>Bacteria</taxon>
        <taxon>Bacillati</taxon>
        <taxon>Actinomycetota</taxon>
        <taxon>Actinomycetes</taxon>
        <taxon>Propionibacteriales</taxon>
        <taxon>Nocardioidaceae</taxon>
        <taxon>Nocardioides</taxon>
    </lineage>
</organism>
<proteinExistence type="inferred from homology"/>
<dbReference type="InterPro" id="IPR016162">
    <property type="entry name" value="Ald_DH_N"/>
</dbReference>
<accession>A0A5C4VQP1</accession>
<evidence type="ECO:0000256" key="3">
    <source>
        <dbReference type="PROSITE-ProRule" id="PRU10007"/>
    </source>
</evidence>
<dbReference type="SUPFAM" id="SSF53720">
    <property type="entry name" value="ALDH-like"/>
    <property type="match status" value="1"/>
</dbReference>
<dbReference type="AlphaFoldDB" id="A0A5C4VQP1"/>
<dbReference type="InterPro" id="IPR016161">
    <property type="entry name" value="Ald_DH/histidinol_DH"/>
</dbReference>
<name>A0A5C4VQP1_9ACTN</name>
<dbReference type="Pfam" id="PF00171">
    <property type="entry name" value="Aldedh"/>
    <property type="match status" value="1"/>
</dbReference>
<dbReference type="GO" id="GO:0004777">
    <property type="term" value="F:succinate-semialdehyde dehydrogenase (NAD+) activity"/>
    <property type="evidence" value="ECO:0007669"/>
    <property type="project" value="TreeGrafter"/>
</dbReference>
<dbReference type="InterPro" id="IPR015590">
    <property type="entry name" value="Aldehyde_DH_dom"/>
</dbReference>
<keyword evidence="7" id="KW-1185">Reference proteome</keyword>
<sequence length="488" mass="51509">MTFRDRLAHLLPESRRQLYVGGEWVPSSSGARIDVLDPADGSVLTDVSDGTLDDARSALDAAAGAQAAWATTAPRERGEILRRGFELVVEHADDLALVMSLEMGKPIAEAKGEVTYGAEFLRWFSEEAVRIHGRWMHNPAGGSRLLTVRKPVGPCLFITPWNFPLAMGTRKIGPAVAAGCTMVIKPASQTPLTMLLLAALLAEAGLPAGVLNVVTTSDSGGLSRTLQADPRLRKVSFTGSTGVGKSLVEQSAGQLQRMSMELGGNAPFLVFADADLEAAVDGAMIAKMRNMGEACTSANRFIVEASVAEEFGGRLAERMSGLRVGRGQDVGVQVGPLIDAKAVTSVAALVDDAVDRGARLLTGGRTPEGEGFFYPPTVLVDVPADADAVRNEIFGPVAPITTFTEEDEAIRLANSTEYGLAAYAFTRDLARTIRLAERLETGMLGINTGLVSNPAAPFGGVKASGFGREGGFEGIEEYLDTTYVALPA</sequence>
<evidence type="ECO:0000313" key="7">
    <source>
        <dbReference type="Proteomes" id="UP000313231"/>
    </source>
</evidence>
<dbReference type="RefSeq" id="WP_139623378.1">
    <property type="nucleotide sequence ID" value="NZ_VDMP01000025.1"/>
</dbReference>
<gene>
    <name evidence="6" type="ORF">FHP29_13320</name>
</gene>
<dbReference type="InterPro" id="IPR029510">
    <property type="entry name" value="Ald_DH_CS_GLU"/>
</dbReference>
<dbReference type="Proteomes" id="UP000313231">
    <property type="component" value="Unassembled WGS sequence"/>
</dbReference>
<feature type="active site" evidence="3">
    <location>
        <position position="261"/>
    </location>
</feature>
<dbReference type="PROSITE" id="PS00687">
    <property type="entry name" value="ALDEHYDE_DEHYDR_GLU"/>
    <property type="match status" value="1"/>
</dbReference>
<evidence type="ECO:0000259" key="5">
    <source>
        <dbReference type="Pfam" id="PF00171"/>
    </source>
</evidence>
<protein>
    <submittedName>
        <fullName evidence="6">NAD-dependent succinate-semialdehyde dehydrogenase</fullName>
    </submittedName>
</protein>
<dbReference type="InterPro" id="IPR016163">
    <property type="entry name" value="Ald_DH_C"/>
</dbReference>